<keyword evidence="8" id="KW-1185">Reference proteome</keyword>
<evidence type="ECO:0000256" key="2">
    <source>
        <dbReference type="ARBA" id="ARBA00006364"/>
    </source>
</evidence>
<dbReference type="GO" id="GO:0005886">
    <property type="term" value="C:plasma membrane"/>
    <property type="evidence" value="ECO:0007669"/>
    <property type="project" value="UniProtKB-SubCell"/>
</dbReference>
<protein>
    <recommendedName>
        <fullName evidence="7">Sodium/potassium-transporting ATPase subunit beta-1-interacting protein</fullName>
        <shortName evidence="7">Na(+)/K(+)-transporting ATPase subunit beta-1-interacting protein</shortName>
    </recommendedName>
</protein>
<feature type="transmembrane region" description="Helical" evidence="7">
    <location>
        <begin position="73"/>
        <end position="94"/>
    </location>
</feature>
<feature type="transmembrane region" description="Helical" evidence="7">
    <location>
        <begin position="190"/>
        <end position="212"/>
    </location>
</feature>
<dbReference type="RefSeq" id="XP_007471538.1">
    <property type="nucleotide sequence ID" value="XM_007471476.1"/>
</dbReference>
<dbReference type="PANTHER" id="PTHR13084">
    <property type="entry name" value="T-CELL LYMPHOMA BREAKPOINT-ASSOCIATED TARGET 1-RELATED"/>
    <property type="match status" value="1"/>
</dbReference>
<keyword evidence="3 7" id="KW-1003">Cell membrane</keyword>
<evidence type="ECO:0000256" key="1">
    <source>
        <dbReference type="ARBA" id="ARBA00004651"/>
    </source>
</evidence>
<evidence type="ECO:0000256" key="3">
    <source>
        <dbReference type="ARBA" id="ARBA00022475"/>
    </source>
</evidence>
<dbReference type="CTD" id="286183"/>
<dbReference type="STRING" id="118797.A0A340YF58"/>
<reference evidence="9" key="1">
    <citation type="submission" date="2025-08" db="UniProtKB">
        <authorList>
            <consortium name="RefSeq"/>
        </authorList>
    </citation>
    <scope>IDENTIFICATION</scope>
</reference>
<dbReference type="FunCoup" id="A0A340YF58">
    <property type="interactions" value="194"/>
</dbReference>
<evidence type="ECO:0000256" key="6">
    <source>
        <dbReference type="ARBA" id="ARBA00023136"/>
    </source>
</evidence>
<evidence type="ECO:0000313" key="8">
    <source>
        <dbReference type="Proteomes" id="UP000265300"/>
    </source>
</evidence>
<keyword evidence="4 7" id="KW-0812">Transmembrane</keyword>
<dbReference type="Proteomes" id="UP000265300">
    <property type="component" value="Unplaced"/>
</dbReference>
<gene>
    <name evidence="9" type="primary">NKAIN3</name>
</gene>
<proteinExistence type="inferred from homology"/>
<accession>A0A340YF58</accession>
<organism evidence="8 9">
    <name type="scientific">Lipotes vexillifer</name>
    <name type="common">Yangtze river dolphin</name>
    <dbReference type="NCBI Taxonomy" id="118797"/>
    <lineage>
        <taxon>Eukaryota</taxon>
        <taxon>Metazoa</taxon>
        <taxon>Chordata</taxon>
        <taxon>Craniata</taxon>
        <taxon>Vertebrata</taxon>
        <taxon>Euteleostomi</taxon>
        <taxon>Mammalia</taxon>
        <taxon>Eutheria</taxon>
        <taxon>Laurasiatheria</taxon>
        <taxon>Artiodactyla</taxon>
        <taxon>Whippomorpha</taxon>
        <taxon>Cetacea</taxon>
        <taxon>Odontoceti</taxon>
        <taxon>Lipotidae</taxon>
        <taxon>Lipotes</taxon>
    </lineage>
</organism>
<dbReference type="KEGG" id="lve:103069916"/>
<keyword evidence="5 7" id="KW-1133">Transmembrane helix</keyword>
<comment type="subcellular location">
    <subcellularLocation>
        <location evidence="1 7">Cell membrane</location>
        <topology evidence="1 7">Multi-pass membrane protein</topology>
    </subcellularLocation>
</comment>
<evidence type="ECO:0000256" key="4">
    <source>
        <dbReference type="ARBA" id="ARBA00022692"/>
    </source>
</evidence>
<feature type="transmembrane region" description="Helical" evidence="7">
    <location>
        <begin position="101"/>
        <end position="125"/>
    </location>
</feature>
<dbReference type="InterPro" id="IPR008516">
    <property type="entry name" value="Na/K-Atpase_Interacting"/>
</dbReference>
<sequence length="213" mass="23917">MVVGMDVGKSTDGGKADALHCLPEKAEASFRVALNLAFRISGVHGEDAEVIASSSIWLSALERQIFDFLGFQWAPILGNFLHIIVVILGLFGTIQYRPRYIVVYTVWTALWVTWNVFIICFYLEVGGLSKDTDLMTFNISVHRSWWREHGPGCVRRVLPPSAHSMMDDYTYVSVTGCIVDFQYLEVIHSAVQILLSVSITFVRSGLSLMAFYI</sequence>
<dbReference type="Pfam" id="PF05640">
    <property type="entry name" value="NKAIN"/>
    <property type="match status" value="1"/>
</dbReference>
<dbReference type="InParanoid" id="A0A340YF58"/>
<evidence type="ECO:0000256" key="5">
    <source>
        <dbReference type="ARBA" id="ARBA00022989"/>
    </source>
</evidence>
<keyword evidence="6 7" id="KW-0472">Membrane</keyword>
<dbReference type="PANTHER" id="PTHR13084:SF2">
    <property type="entry name" value="SODIUM_POTASSIUM-TRANSPORTING ATPASE SUBUNIT BETA-1-INTERACTING PROTEIN 3"/>
    <property type="match status" value="1"/>
</dbReference>
<dbReference type="AlphaFoldDB" id="A0A340YF58"/>
<dbReference type="GeneID" id="103069916"/>
<comment type="similarity">
    <text evidence="2 7">Belongs to the NKAIN family.</text>
</comment>
<evidence type="ECO:0000256" key="7">
    <source>
        <dbReference type="RuleBase" id="RU368041"/>
    </source>
</evidence>
<name>A0A340YF58_LIPVE</name>
<dbReference type="GO" id="GO:0002028">
    <property type="term" value="P:regulation of sodium ion transport"/>
    <property type="evidence" value="ECO:0007669"/>
    <property type="project" value="UniProtKB-UniRule"/>
</dbReference>
<dbReference type="OrthoDB" id="10050321at2759"/>
<evidence type="ECO:0000313" key="9">
    <source>
        <dbReference type="RefSeq" id="XP_007471538.1"/>
    </source>
</evidence>